<evidence type="ECO:0000313" key="6">
    <source>
        <dbReference type="Proteomes" id="UP000238348"/>
    </source>
</evidence>
<dbReference type="Proteomes" id="UP000238348">
    <property type="component" value="Chromosome"/>
</dbReference>
<dbReference type="PROSITE" id="PS51234">
    <property type="entry name" value="TSP3"/>
    <property type="match status" value="3"/>
</dbReference>
<dbReference type="Pfam" id="PF02412">
    <property type="entry name" value="TSP_3"/>
    <property type="match status" value="5"/>
</dbReference>
<feature type="signal peptide" evidence="4">
    <location>
        <begin position="1"/>
        <end position="24"/>
    </location>
</feature>
<keyword evidence="1 4" id="KW-0732">Signal</keyword>
<dbReference type="SUPFAM" id="SSF103647">
    <property type="entry name" value="TSP type-3 repeat"/>
    <property type="match status" value="2"/>
</dbReference>
<feature type="compositionally biased region" description="Acidic residues" evidence="3">
    <location>
        <begin position="538"/>
        <end position="561"/>
    </location>
</feature>
<dbReference type="SUPFAM" id="SSF49452">
    <property type="entry name" value="Starch-binding domain-like"/>
    <property type="match status" value="1"/>
</dbReference>
<dbReference type="FunFam" id="4.10.1080.10:FF:000001">
    <property type="entry name" value="Thrombospondin 3"/>
    <property type="match status" value="1"/>
</dbReference>
<dbReference type="InterPro" id="IPR003367">
    <property type="entry name" value="Thrombospondin_3-like_rpt"/>
</dbReference>
<reference evidence="5 6" key="1">
    <citation type="submission" date="2015-09" db="EMBL/GenBank/DDBJ databases">
        <title>Sorangium comparison.</title>
        <authorList>
            <person name="Zaburannyi N."/>
            <person name="Bunk B."/>
            <person name="Overmann J."/>
            <person name="Mueller R."/>
        </authorList>
    </citation>
    <scope>NUCLEOTIDE SEQUENCE [LARGE SCALE GENOMIC DNA]</scope>
    <source>
        <strain evidence="5 6">So ce26</strain>
    </source>
</reference>
<dbReference type="GO" id="GO:0030246">
    <property type="term" value="F:carbohydrate binding"/>
    <property type="evidence" value="ECO:0007669"/>
    <property type="project" value="InterPro"/>
</dbReference>
<feature type="compositionally biased region" description="Low complexity" evidence="3">
    <location>
        <begin position="783"/>
        <end position="798"/>
    </location>
</feature>
<dbReference type="InterPro" id="IPR017897">
    <property type="entry name" value="Thrombospondin_3_rpt"/>
</dbReference>
<feature type="compositionally biased region" description="Acidic residues" evidence="3">
    <location>
        <begin position="706"/>
        <end position="735"/>
    </location>
</feature>
<evidence type="ECO:0000256" key="3">
    <source>
        <dbReference type="SAM" id="MobiDB-lite"/>
    </source>
</evidence>
<feature type="compositionally biased region" description="Gly residues" evidence="3">
    <location>
        <begin position="747"/>
        <end position="757"/>
    </location>
</feature>
<gene>
    <name evidence="5" type="ORF">SOCE26_065930</name>
</gene>
<dbReference type="InterPro" id="IPR013784">
    <property type="entry name" value="Carb-bd-like_fold"/>
</dbReference>
<evidence type="ECO:0000256" key="1">
    <source>
        <dbReference type="ARBA" id="ARBA00022729"/>
    </source>
</evidence>
<protein>
    <submittedName>
        <fullName evidence="5">Uncharacterized protein</fullName>
    </submittedName>
</protein>
<dbReference type="InterPro" id="IPR013783">
    <property type="entry name" value="Ig-like_fold"/>
</dbReference>
<dbReference type="EMBL" id="CP012673">
    <property type="protein sequence ID" value="AUX45112.1"/>
    <property type="molecule type" value="Genomic_DNA"/>
</dbReference>
<dbReference type="PANTHER" id="PTHR10199:SF100">
    <property type="entry name" value="THROMBOSPONDIN, ISOFORM A"/>
    <property type="match status" value="1"/>
</dbReference>
<feature type="chain" id="PRO_5014947211" evidence="4">
    <location>
        <begin position="25"/>
        <end position="821"/>
    </location>
</feature>
<name>A0A2L0F0M3_SORCE</name>
<dbReference type="InterPro" id="IPR028974">
    <property type="entry name" value="TSP_type-3_rpt"/>
</dbReference>
<proteinExistence type="predicted"/>
<dbReference type="RefSeq" id="WP_159397521.1">
    <property type="nucleotide sequence ID" value="NZ_CP012673.1"/>
</dbReference>
<feature type="region of interest" description="Disordered" evidence="3">
    <location>
        <begin position="519"/>
        <end position="655"/>
    </location>
</feature>
<evidence type="ECO:0000256" key="2">
    <source>
        <dbReference type="ARBA" id="ARBA00022837"/>
    </source>
</evidence>
<accession>A0A2L0F0M3</accession>
<feature type="compositionally biased region" description="Acidic residues" evidence="3">
    <location>
        <begin position="621"/>
        <end position="637"/>
    </location>
</feature>
<evidence type="ECO:0000256" key="4">
    <source>
        <dbReference type="SAM" id="SignalP"/>
    </source>
</evidence>
<dbReference type="Gene3D" id="4.10.1080.10">
    <property type="entry name" value="TSP type-3 repeat"/>
    <property type="match status" value="2"/>
</dbReference>
<dbReference type="Gene3D" id="2.60.40.10">
    <property type="entry name" value="Immunoglobulins"/>
    <property type="match status" value="1"/>
</dbReference>
<feature type="compositionally biased region" description="Gly residues" evidence="3">
    <location>
        <begin position="771"/>
        <end position="782"/>
    </location>
</feature>
<evidence type="ECO:0000313" key="5">
    <source>
        <dbReference type="EMBL" id="AUX45112.1"/>
    </source>
</evidence>
<feature type="compositionally biased region" description="Low complexity" evidence="3">
    <location>
        <begin position="758"/>
        <end position="770"/>
    </location>
</feature>
<keyword evidence="2" id="KW-0106">Calcium</keyword>
<feature type="compositionally biased region" description="Acidic residues" evidence="3">
    <location>
        <begin position="576"/>
        <end position="597"/>
    </location>
</feature>
<sequence>MRRHRSSVGISFTSLLLLPSTVLALPTVTGSTAELGAWDPRRGAALRDDGVAPDAAAGDGIFTAAVSFAAQGAVEYRVSRNGIDLGDGGVGTATGENLRFTLAGGTAPYQVTFYYDTRDRTAEGFRPPTESASDSRSASTKVDGSTLVWVAVGNWQGAVGDSDWNPESTLTVARDDGRRGDAVAGDGIHTYRFVARTALTGARFKFAAQGPWSTKLGADGWSYAPQDSSDGAFSAAAGQVVTLELDARHGRMRARVSNPGKLLLTELVVHPASAEFVEIYNPGSAPVDLSDYYLADYRVYYQLVAAAAATLPNMNDFLVRFPAGAEIGPGEIQTVSLAGAACYRMGCEETRTFSGWGSLPTYEIYNAGTFGEGEGKSAAAVPDMLPALPGSVGETRGLTNDHECLILFYWDGVSDLVKDVDYVFYGTGGPNLPVDKTGVSIDGPDPGTAASAYPDDMPDEVALHAPLSNGGGSCRKDFTEGAQLASGGSGVTGAVETSEPWSSTWAACAAATPGQIDFDGDGELAGDNCPMVANPFQEDLDGDGDGDACDPDDDDDGDLDGADNCPGTANPRQTDDDGDGDGDACDPDDDNDGDLDGADNCPRTANPDQSDSDMNGHGDACDIDDDMDGVINDDDNCPEVANPGQADVDDDGVGNACDEDFIDADADGVFDAEDNCLGVSNPEQTDVDDDDVGNACDNCRTAENPDQLDTDDDEAGDACDTDDDNDFVSDVDDDCPLQAGPPSHQGCPGGGDGGGGAEAASATSASQAGSSGSGGAFAGGSSCGCRAAGSAPDRSGRAPAPWLALLAGALLIARRRRGVSA</sequence>
<organism evidence="5 6">
    <name type="scientific">Sorangium cellulosum</name>
    <name type="common">Polyangium cellulosum</name>
    <dbReference type="NCBI Taxonomy" id="56"/>
    <lineage>
        <taxon>Bacteria</taxon>
        <taxon>Pseudomonadati</taxon>
        <taxon>Myxococcota</taxon>
        <taxon>Polyangia</taxon>
        <taxon>Polyangiales</taxon>
        <taxon>Polyangiaceae</taxon>
        <taxon>Sorangium</taxon>
    </lineage>
</organism>
<dbReference type="GO" id="GO:0007155">
    <property type="term" value="P:cell adhesion"/>
    <property type="evidence" value="ECO:0007669"/>
    <property type="project" value="InterPro"/>
</dbReference>
<dbReference type="OrthoDB" id="5489929at2"/>
<dbReference type="NCBIfam" id="NF041940">
    <property type="entry name" value="choice_anch_X"/>
    <property type="match status" value="1"/>
</dbReference>
<feature type="region of interest" description="Disordered" evidence="3">
    <location>
        <begin position="675"/>
        <end position="798"/>
    </location>
</feature>
<dbReference type="PANTHER" id="PTHR10199">
    <property type="entry name" value="THROMBOSPONDIN"/>
    <property type="match status" value="1"/>
</dbReference>
<dbReference type="AlphaFoldDB" id="A0A2L0F0M3"/>
<dbReference type="GO" id="GO:0005509">
    <property type="term" value="F:calcium ion binding"/>
    <property type="evidence" value="ECO:0007669"/>
    <property type="project" value="InterPro"/>
</dbReference>